<evidence type="ECO:0000313" key="2">
    <source>
        <dbReference type="Proteomes" id="UP000499080"/>
    </source>
</evidence>
<proteinExistence type="predicted"/>
<dbReference type="AlphaFoldDB" id="A0A4Y1ZQU5"/>
<name>A0A4Y1ZQU5_ARAVE</name>
<dbReference type="EMBL" id="BGPR01227758">
    <property type="protein sequence ID" value="GBL63197.1"/>
    <property type="molecule type" value="Genomic_DNA"/>
</dbReference>
<keyword evidence="2" id="KW-1185">Reference proteome</keyword>
<sequence length="66" mass="7205">LPSAASQGTSVEACDTEPECSKNVMSSSATPSCDTSGHLQDQQHRCENRKFSHSENKIQKKCMFSV</sequence>
<organism evidence="1 2">
    <name type="scientific">Araneus ventricosus</name>
    <name type="common">Orbweaver spider</name>
    <name type="synonym">Epeira ventricosa</name>
    <dbReference type="NCBI Taxonomy" id="182803"/>
    <lineage>
        <taxon>Eukaryota</taxon>
        <taxon>Metazoa</taxon>
        <taxon>Ecdysozoa</taxon>
        <taxon>Arthropoda</taxon>
        <taxon>Chelicerata</taxon>
        <taxon>Arachnida</taxon>
        <taxon>Araneae</taxon>
        <taxon>Araneomorphae</taxon>
        <taxon>Entelegynae</taxon>
        <taxon>Araneoidea</taxon>
        <taxon>Araneidae</taxon>
        <taxon>Araneus</taxon>
    </lineage>
</organism>
<comment type="caution">
    <text evidence="1">The sequence shown here is derived from an EMBL/GenBank/DDBJ whole genome shotgun (WGS) entry which is preliminary data.</text>
</comment>
<gene>
    <name evidence="1" type="ORF">AVEN_46978_1</name>
</gene>
<reference evidence="1 2" key="1">
    <citation type="journal article" date="2019" name="Sci. Rep.">
        <title>Orb-weaving spider Araneus ventricosus genome elucidates the spidroin gene catalogue.</title>
        <authorList>
            <person name="Kono N."/>
            <person name="Nakamura H."/>
            <person name="Ohtoshi R."/>
            <person name="Moran D.A.P."/>
            <person name="Shinohara A."/>
            <person name="Yoshida Y."/>
            <person name="Fujiwara M."/>
            <person name="Mori M."/>
            <person name="Tomita M."/>
            <person name="Arakawa K."/>
        </authorList>
    </citation>
    <scope>NUCLEOTIDE SEQUENCE [LARGE SCALE GENOMIC DNA]</scope>
</reference>
<evidence type="ECO:0000313" key="1">
    <source>
        <dbReference type="EMBL" id="GBL63197.1"/>
    </source>
</evidence>
<feature type="non-terminal residue" evidence="1">
    <location>
        <position position="1"/>
    </location>
</feature>
<accession>A0A4Y1ZQU5</accession>
<protein>
    <submittedName>
        <fullName evidence="1">Uncharacterized protein</fullName>
    </submittedName>
</protein>
<dbReference type="Proteomes" id="UP000499080">
    <property type="component" value="Unassembled WGS sequence"/>
</dbReference>